<protein>
    <submittedName>
        <fullName evidence="1">Uncharacterized protein</fullName>
    </submittedName>
</protein>
<name>A0A939ILT0_9GAMM</name>
<dbReference type="RefSeq" id="WP_206560259.1">
    <property type="nucleotide sequence ID" value="NZ_JAFKCZ010000006.1"/>
</dbReference>
<accession>A0A939ILT0</accession>
<organism evidence="1 2">
    <name type="scientific">Parahaliea mediterranea</name>
    <dbReference type="NCBI Taxonomy" id="651086"/>
    <lineage>
        <taxon>Bacteria</taxon>
        <taxon>Pseudomonadati</taxon>
        <taxon>Pseudomonadota</taxon>
        <taxon>Gammaproteobacteria</taxon>
        <taxon>Cellvibrionales</taxon>
        <taxon>Halieaceae</taxon>
        <taxon>Parahaliea</taxon>
    </lineage>
</organism>
<evidence type="ECO:0000313" key="1">
    <source>
        <dbReference type="EMBL" id="MBN7796815.1"/>
    </source>
</evidence>
<proteinExistence type="predicted"/>
<sequence length="76" mass="8245">MRDNFTEHGGGEAPRTRVQLEIELPVLCRLLQEGSIAACEFRCLDLDSHRAGCWAVKSSCTACPDGRQTVPGEAGK</sequence>
<reference evidence="1" key="1">
    <citation type="submission" date="2021-02" db="EMBL/GenBank/DDBJ databases">
        <title>PHA producing bacteria isolated from coastal sediment in Guangdong, Shenzhen.</title>
        <authorList>
            <person name="Zheng W."/>
            <person name="Yu S."/>
            <person name="Huang Y."/>
        </authorList>
    </citation>
    <scope>NUCLEOTIDE SEQUENCE</scope>
    <source>
        <strain evidence="1">TN14-10</strain>
    </source>
</reference>
<dbReference type="AlphaFoldDB" id="A0A939ILT0"/>
<dbReference type="Proteomes" id="UP000664303">
    <property type="component" value="Unassembled WGS sequence"/>
</dbReference>
<dbReference type="EMBL" id="JAFKCZ010000006">
    <property type="protein sequence ID" value="MBN7796815.1"/>
    <property type="molecule type" value="Genomic_DNA"/>
</dbReference>
<gene>
    <name evidence="1" type="ORF">JYP50_09445</name>
</gene>
<evidence type="ECO:0000313" key="2">
    <source>
        <dbReference type="Proteomes" id="UP000664303"/>
    </source>
</evidence>
<keyword evidence="2" id="KW-1185">Reference proteome</keyword>
<comment type="caution">
    <text evidence="1">The sequence shown here is derived from an EMBL/GenBank/DDBJ whole genome shotgun (WGS) entry which is preliminary data.</text>
</comment>